<proteinExistence type="inferred from homology"/>
<dbReference type="CTD" id="4539"/>
<keyword evidence="5" id="KW-1278">Translocase</keyword>
<feature type="transmembrane region" description="Helical" evidence="10">
    <location>
        <begin position="29"/>
        <end position="47"/>
    </location>
</feature>
<evidence type="ECO:0000256" key="8">
    <source>
        <dbReference type="ARBA" id="ARBA00023136"/>
    </source>
</evidence>
<evidence type="ECO:0000256" key="5">
    <source>
        <dbReference type="ARBA" id="ARBA00022967"/>
    </source>
</evidence>
<dbReference type="EMBL" id="HM174254">
    <property type="protein sequence ID" value="ADI79406.1"/>
    <property type="molecule type" value="Genomic_DNA"/>
</dbReference>
<protein>
    <recommendedName>
        <fullName evidence="3">NADH-ubiquinone oxidoreductase chain 4L</fullName>
    </recommendedName>
    <alternativeName>
        <fullName evidence="9">NADH dehydrogenase subunit 4L</fullName>
    </alternativeName>
</protein>
<evidence type="ECO:0000256" key="4">
    <source>
        <dbReference type="ARBA" id="ARBA00022692"/>
    </source>
</evidence>
<evidence type="ECO:0000256" key="7">
    <source>
        <dbReference type="ARBA" id="ARBA00023027"/>
    </source>
</evidence>
<dbReference type="GeneID" id="9830149"/>
<keyword evidence="6 10" id="KW-1133">Transmembrane helix</keyword>
<organism evidence="11">
    <name type="scientific">Eualetes tulipa</name>
    <dbReference type="NCBI Taxonomy" id="765164"/>
    <lineage>
        <taxon>Eukaryota</taxon>
        <taxon>Metazoa</taxon>
        <taxon>Spiralia</taxon>
        <taxon>Lophotrochozoa</taxon>
        <taxon>Mollusca</taxon>
        <taxon>Gastropoda</taxon>
        <taxon>Caenogastropoda</taxon>
        <taxon>Littorinimorpha</taxon>
        <taxon>Vermetoidea</taxon>
        <taxon>Vermetidae</taxon>
        <taxon>Eualetes</taxon>
    </lineage>
</organism>
<feature type="transmembrane region" description="Helical" evidence="10">
    <location>
        <begin position="59"/>
        <end position="80"/>
    </location>
</feature>
<evidence type="ECO:0000256" key="1">
    <source>
        <dbReference type="ARBA" id="ARBA00004141"/>
    </source>
</evidence>
<dbReference type="GO" id="GO:0016020">
    <property type="term" value="C:membrane"/>
    <property type="evidence" value="ECO:0007669"/>
    <property type="project" value="UniProtKB-SubCell"/>
</dbReference>
<keyword evidence="11" id="KW-0496">Mitochondrion</keyword>
<evidence type="ECO:0000256" key="10">
    <source>
        <dbReference type="SAM" id="Phobius"/>
    </source>
</evidence>
<keyword evidence="4 10" id="KW-0812">Transmembrane</keyword>
<evidence type="ECO:0000256" key="9">
    <source>
        <dbReference type="ARBA" id="ARBA00031586"/>
    </source>
</evidence>
<evidence type="ECO:0000256" key="2">
    <source>
        <dbReference type="ARBA" id="ARBA00010519"/>
    </source>
</evidence>
<gene>
    <name evidence="11" type="primary">ND4L</name>
</gene>
<reference evidence="11" key="1">
    <citation type="journal article" date="2010" name="BMC Genomics">
        <title>Sessile snails, dynamic genomes: gene rearrangements within the mitochondrial genome of a family of caenogastropod molluscs.</title>
        <authorList>
            <person name="Rawlings T.A."/>
            <person name="MacInnis M.J."/>
            <person name="Bieler R."/>
            <person name="Boore J.L."/>
            <person name="Collins T.M."/>
        </authorList>
    </citation>
    <scope>NUCLEOTIDE SEQUENCE</scope>
    <source>
        <tissue evidence="11">Buccal mass</tissue>
    </source>
</reference>
<accession>E2FLU0</accession>
<evidence type="ECO:0000256" key="3">
    <source>
        <dbReference type="ARBA" id="ARBA00016612"/>
    </source>
</evidence>
<evidence type="ECO:0000313" key="11">
    <source>
        <dbReference type="EMBL" id="ADI79406.1"/>
    </source>
</evidence>
<evidence type="ECO:0000256" key="6">
    <source>
        <dbReference type="ARBA" id="ARBA00022989"/>
    </source>
</evidence>
<dbReference type="Gene3D" id="1.10.287.3510">
    <property type="match status" value="1"/>
</dbReference>
<comment type="similarity">
    <text evidence="2">Belongs to the complex I subunit 4L family.</text>
</comment>
<geneLocation type="mitochondrion" evidence="11"/>
<sequence length="96" mass="10136">MSLYYLCVCVVGLAGSVAALMLQHKHLLGALLSLEAALMNLFVLLFCYSSGFLGCYSSLIFIALSACEASMGLAVLVSLVRSHGNDYVSSFTSQGC</sequence>
<dbReference type="AlphaFoldDB" id="E2FLU0"/>
<dbReference type="InterPro" id="IPR039428">
    <property type="entry name" value="NUOK/Mnh_C1-like"/>
</dbReference>
<keyword evidence="8 10" id="KW-0472">Membrane</keyword>
<comment type="subcellular location">
    <subcellularLocation>
        <location evidence="1">Membrane</location>
        <topology evidence="1">Multi-pass membrane protein</topology>
    </subcellularLocation>
</comment>
<dbReference type="Pfam" id="PF00420">
    <property type="entry name" value="Oxidored_q2"/>
    <property type="match status" value="1"/>
</dbReference>
<name>E2FLU0_9CAEN</name>
<dbReference type="RefSeq" id="YP_003934397.1">
    <property type="nucleotide sequence ID" value="NC_014585.1"/>
</dbReference>
<keyword evidence="7" id="KW-0520">NAD</keyword>